<reference evidence="3" key="1">
    <citation type="submission" date="2020-06" db="EMBL/GenBank/DDBJ databases">
        <authorList>
            <consortium name="Plant Systems Biology data submission"/>
        </authorList>
    </citation>
    <scope>NUCLEOTIDE SEQUENCE</scope>
    <source>
        <strain evidence="3">D6</strain>
    </source>
</reference>
<keyword evidence="4" id="KW-1185">Reference proteome</keyword>
<feature type="compositionally biased region" description="Polar residues" evidence="1">
    <location>
        <begin position="94"/>
        <end position="115"/>
    </location>
</feature>
<evidence type="ECO:0000313" key="3">
    <source>
        <dbReference type="EMBL" id="CAB9525690.1"/>
    </source>
</evidence>
<feature type="compositionally biased region" description="Low complexity" evidence="1">
    <location>
        <begin position="244"/>
        <end position="258"/>
    </location>
</feature>
<feature type="region of interest" description="Disordered" evidence="1">
    <location>
        <begin position="26"/>
        <end position="127"/>
    </location>
</feature>
<dbReference type="AlphaFoldDB" id="A0A9N8ESN3"/>
<feature type="compositionally biased region" description="Basic and acidic residues" evidence="1">
    <location>
        <begin position="200"/>
        <end position="211"/>
    </location>
</feature>
<organism evidence="3 4">
    <name type="scientific">Seminavis robusta</name>
    <dbReference type="NCBI Taxonomy" id="568900"/>
    <lineage>
        <taxon>Eukaryota</taxon>
        <taxon>Sar</taxon>
        <taxon>Stramenopiles</taxon>
        <taxon>Ochrophyta</taxon>
        <taxon>Bacillariophyta</taxon>
        <taxon>Bacillariophyceae</taxon>
        <taxon>Bacillariophycidae</taxon>
        <taxon>Naviculales</taxon>
        <taxon>Naviculaceae</taxon>
        <taxon>Seminavis</taxon>
    </lineage>
</organism>
<accession>A0A9N8ESN3</accession>
<gene>
    <name evidence="3" type="ORF">SEMRO_1712_G292920.1</name>
</gene>
<feature type="compositionally biased region" description="Polar residues" evidence="1">
    <location>
        <begin position="51"/>
        <end position="66"/>
    </location>
</feature>
<feature type="chain" id="PRO_5040132357" evidence="2">
    <location>
        <begin position="23"/>
        <end position="258"/>
    </location>
</feature>
<evidence type="ECO:0000256" key="1">
    <source>
        <dbReference type="SAM" id="MobiDB-lite"/>
    </source>
</evidence>
<feature type="signal peptide" evidence="2">
    <location>
        <begin position="1"/>
        <end position="22"/>
    </location>
</feature>
<comment type="caution">
    <text evidence="3">The sequence shown here is derived from an EMBL/GenBank/DDBJ whole genome shotgun (WGS) entry which is preliminary data.</text>
</comment>
<feature type="compositionally biased region" description="Low complexity" evidence="1">
    <location>
        <begin position="81"/>
        <end position="93"/>
    </location>
</feature>
<feature type="compositionally biased region" description="Low complexity" evidence="1">
    <location>
        <begin position="116"/>
        <end position="127"/>
    </location>
</feature>
<protein>
    <submittedName>
        <fullName evidence="3">Uncharacterized protein</fullName>
    </submittedName>
</protein>
<sequence length="258" mass="26022">MMLRTSLVIVLLAAWIVPHTDATIRGGQEAQNKREAVSRNARHLMKDNNKKNNGANSATGGTSSFWVTPGATQGGAAPDLSSASVGSVVVHHSNGQSDRTEPGTSSSAINVNPPSVTGSTTTSTTTTATTTAVTTGNSWGYPNVPGVGANGSELGSPSIGGVQVVGPDGTVTQSIGNTDRVDPSAQASTNTIAVAPNNGDKGKGKGKDKNKNKNQNSREGSSDSASFWVTPVNPGLGQAAPDLSSASVNSVTVTSRTP</sequence>
<evidence type="ECO:0000313" key="4">
    <source>
        <dbReference type="Proteomes" id="UP001153069"/>
    </source>
</evidence>
<proteinExistence type="predicted"/>
<keyword evidence="2" id="KW-0732">Signal</keyword>
<dbReference type="Proteomes" id="UP001153069">
    <property type="component" value="Unassembled WGS sequence"/>
</dbReference>
<evidence type="ECO:0000256" key="2">
    <source>
        <dbReference type="SAM" id="SignalP"/>
    </source>
</evidence>
<feature type="region of interest" description="Disordered" evidence="1">
    <location>
        <begin position="166"/>
        <end position="258"/>
    </location>
</feature>
<name>A0A9N8ESN3_9STRA</name>
<dbReference type="EMBL" id="CAICTM010001710">
    <property type="protein sequence ID" value="CAB9525690.1"/>
    <property type="molecule type" value="Genomic_DNA"/>
</dbReference>
<feature type="compositionally biased region" description="Polar residues" evidence="1">
    <location>
        <begin position="215"/>
        <end position="227"/>
    </location>
</feature>